<proteinExistence type="inferred from homology"/>
<evidence type="ECO:0000256" key="5">
    <source>
        <dbReference type="ARBA" id="ARBA00041499"/>
    </source>
</evidence>
<dbReference type="Gene3D" id="3.40.50.1240">
    <property type="entry name" value="Phosphoglycerate mutase-like"/>
    <property type="match status" value="1"/>
</dbReference>
<keyword evidence="8" id="KW-1185">Reference proteome</keyword>
<evidence type="ECO:0000256" key="3">
    <source>
        <dbReference type="ARBA" id="ARBA00036311"/>
    </source>
</evidence>
<comment type="catalytic activity">
    <reaction evidence="3">
        <text>3-O-[beta-D-GlcA-(1-&gt;3)-beta-D-Gal-(1-&gt;3)-beta-D-Gal-(1-&gt;4)-beta-D-2-O-P-Xyl]-L-seryl-[protein] + H2O = 3-O-(beta-D-GlcA-(1-&gt;3)-beta-D-Gal-(1-&gt;3)-beta-D-Gal-(1-&gt;4)-beta-D-Xyl)-L-seryl-[protein] + phosphate</text>
        <dbReference type="Rhea" id="RHEA:56512"/>
        <dbReference type="Rhea" id="RHEA-COMP:12573"/>
        <dbReference type="Rhea" id="RHEA-COMP:14559"/>
        <dbReference type="ChEBI" id="CHEBI:15377"/>
        <dbReference type="ChEBI" id="CHEBI:43474"/>
        <dbReference type="ChEBI" id="CHEBI:132093"/>
        <dbReference type="ChEBI" id="CHEBI:140495"/>
    </reaction>
</comment>
<dbReference type="Proteomes" id="UP001208570">
    <property type="component" value="Unassembled WGS sequence"/>
</dbReference>
<sequence length="532" mass="60578">MASRGERRPSHSCCCYVYFMGSEKSVVHTKAYLTWLGLYMVPDYGDIIMCMVSKAKTGYYFLAIVVTIIVYVCLKEESKSNSGKLFQHHEPRYQQYHHHYGESKTLLYHPVESSIKKNIALQGKSIDGFTLRSVHIVIRHGDRSPMYKLPNQDSPHLSCHLHSTDKSPNKDLIESFIRSVARSGNRIPYGQKFGCYPKQRTCMGAQLTGRGVVQHLVNGALLKDVYIRKYGLVSNNPRLGDLAVRSTDYSRTYQSALAFMHGLLPDMDLAKLPLHITSHMNFCDDRLSGVSCNCPFINQLKEYAKKEKLKMKSNITSYQSGAIKQEVASIYGMSTQHVPWIGGIVEVLMGYVCHGLALPCTHLSRVRGEVASDEDHCIKLPLIGKMWQYVDARGYIVLSGHAEQKYNLLYIYPLLREITQQLVNLSQGHQVPKITLYSGHDITLTPLIKVFGTYDGHWTPYGSRFIIETYSSSDNTFYIRVLYNGVDLTSSVIFCKSHLIHNMCPLQYFSDFAFRELFRIFKNASYKQICKS</sequence>
<keyword evidence="6" id="KW-0812">Transmembrane</keyword>
<comment type="similarity">
    <text evidence="1">Belongs to the histidine acid phosphatase family.</text>
</comment>
<dbReference type="CDD" id="cd07061">
    <property type="entry name" value="HP_HAP_like"/>
    <property type="match status" value="1"/>
</dbReference>
<keyword evidence="6" id="KW-1133">Transmembrane helix</keyword>
<protein>
    <recommendedName>
        <fullName evidence="4">2-phosphoxylose phosphatase 1</fullName>
    </recommendedName>
    <alternativeName>
        <fullName evidence="5">Acid phosphatase-like protein 2</fullName>
    </alternativeName>
</protein>
<organism evidence="7 8">
    <name type="scientific">Paralvinella palmiformis</name>
    <dbReference type="NCBI Taxonomy" id="53620"/>
    <lineage>
        <taxon>Eukaryota</taxon>
        <taxon>Metazoa</taxon>
        <taxon>Spiralia</taxon>
        <taxon>Lophotrochozoa</taxon>
        <taxon>Annelida</taxon>
        <taxon>Polychaeta</taxon>
        <taxon>Sedentaria</taxon>
        <taxon>Canalipalpata</taxon>
        <taxon>Terebellida</taxon>
        <taxon>Terebelliformia</taxon>
        <taxon>Alvinellidae</taxon>
        <taxon>Paralvinella</taxon>
    </lineage>
</organism>
<evidence type="ECO:0000256" key="4">
    <source>
        <dbReference type="ARBA" id="ARBA00040357"/>
    </source>
</evidence>
<feature type="transmembrane region" description="Helical" evidence="6">
    <location>
        <begin position="57"/>
        <end position="74"/>
    </location>
</feature>
<evidence type="ECO:0000313" key="8">
    <source>
        <dbReference type="Proteomes" id="UP001208570"/>
    </source>
</evidence>
<dbReference type="InterPro" id="IPR050645">
    <property type="entry name" value="Histidine_acid_phosphatase"/>
</dbReference>
<dbReference type="EMBL" id="JAODUP010000501">
    <property type="protein sequence ID" value="KAK2148377.1"/>
    <property type="molecule type" value="Genomic_DNA"/>
</dbReference>
<gene>
    <name evidence="7" type="ORF">LSH36_501g08040</name>
</gene>
<dbReference type="PANTHER" id="PTHR11567:SF110">
    <property type="entry name" value="2-PHOSPHOXYLOSE PHOSPHATASE 1"/>
    <property type="match status" value="1"/>
</dbReference>
<evidence type="ECO:0000313" key="7">
    <source>
        <dbReference type="EMBL" id="KAK2148377.1"/>
    </source>
</evidence>
<dbReference type="InterPro" id="IPR033379">
    <property type="entry name" value="Acid_Pase_AS"/>
</dbReference>
<evidence type="ECO:0000256" key="2">
    <source>
        <dbReference type="ARBA" id="ARBA00022801"/>
    </source>
</evidence>
<dbReference type="GO" id="GO:0005794">
    <property type="term" value="C:Golgi apparatus"/>
    <property type="evidence" value="ECO:0007669"/>
    <property type="project" value="TreeGrafter"/>
</dbReference>
<reference evidence="7" key="1">
    <citation type="journal article" date="2023" name="Mol. Biol. Evol.">
        <title>Third-Generation Sequencing Reveals the Adaptive Role of the Epigenome in Three Deep-Sea Polychaetes.</title>
        <authorList>
            <person name="Perez M."/>
            <person name="Aroh O."/>
            <person name="Sun Y."/>
            <person name="Lan Y."/>
            <person name="Juniper S.K."/>
            <person name="Young C.R."/>
            <person name="Angers B."/>
            <person name="Qian P.Y."/>
        </authorList>
    </citation>
    <scope>NUCLEOTIDE SEQUENCE</scope>
    <source>
        <strain evidence="7">P08H-3</strain>
    </source>
</reference>
<dbReference type="PROSITE" id="PS00616">
    <property type="entry name" value="HIS_ACID_PHOSPHAT_1"/>
    <property type="match status" value="1"/>
</dbReference>
<dbReference type="GO" id="GO:0006024">
    <property type="term" value="P:glycosaminoglycan biosynthetic process"/>
    <property type="evidence" value="ECO:0007669"/>
    <property type="project" value="TreeGrafter"/>
</dbReference>
<keyword evidence="6" id="KW-0472">Membrane</keyword>
<dbReference type="SUPFAM" id="SSF53254">
    <property type="entry name" value="Phosphoglycerate mutase-like"/>
    <property type="match status" value="1"/>
</dbReference>
<dbReference type="Pfam" id="PF00328">
    <property type="entry name" value="His_Phos_2"/>
    <property type="match status" value="2"/>
</dbReference>
<keyword evidence="2" id="KW-0378">Hydrolase</keyword>
<dbReference type="GO" id="GO:0016791">
    <property type="term" value="F:phosphatase activity"/>
    <property type="evidence" value="ECO:0007669"/>
    <property type="project" value="TreeGrafter"/>
</dbReference>
<comment type="caution">
    <text evidence="7">The sequence shown here is derived from an EMBL/GenBank/DDBJ whole genome shotgun (WGS) entry which is preliminary data.</text>
</comment>
<evidence type="ECO:0000256" key="1">
    <source>
        <dbReference type="ARBA" id="ARBA00005375"/>
    </source>
</evidence>
<evidence type="ECO:0000256" key="6">
    <source>
        <dbReference type="SAM" id="Phobius"/>
    </source>
</evidence>
<name>A0AAD9J846_9ANNE</name>
<dbReference type="InterPro" id="IPR000560">
    <property type="entry name" value="His_Pase_clade-2"/>
</dbReference>
<dbReference type="GO" id="GO:0050650">
    <property type="term" value="P:chondroitin sulfate proteoglycan biosynthetic process"/>
    <property type="evidence" value="ECO:0007669"/>
    <property type="project" value="TreeGrafter"/>
</dbReference>
<dbReference type="AlphaFoldDB" id="A0AAD9J846"/>
<dbReference type="InterPro" id="IPR029033">
    <property type="entry name" value="His_PPase_superfam"/>
</dbReference>
<accession>A0AAD9J846</accession>
<dbReference type="PANTHER" id="PTHR11567">
    <property type="entry name" value="ACID PHOSPHATASE-RELATED"/>
    <property type="match status" value="1"/>
</dbReference>